<keyword evidence="6" id="KW-0256">Endoplasmic reticulum</keyword>
<evidence type="ECO:0000256" key="3">
    <source>
        <dbReference type="ARBA" id="ARBA00022670"/>
    </source>
</evidence>
<evidence type="ECO:0000256" key="8">
    <source>
        <dbReference type="ARBA" id="ARBA00023136"/>
    </source>
</evidence>
<keyword evidence="5" id="KW-0378">Hydrolase</keyword>
<organism evidence="13 14">
    <name type="scientific">Komagataella pastoris</name>
    <name type="common">Yeast</name>
    <name type="synonym">Pichia pastoris</name>
    <dbReference type="NCBI Taxonomy" id="4922"/>
    <lineage>
        <taxon>Eukaryota</taxon>
        <taxon>Fungi</taxon>
        <taxon>Dikarya</taxon>
        <taxon>Ascomycota</taxon>
        <taxon>Saccharomycotina</taxon>
        <taxon>Pichiomycetes</taxon>
        <taxon>Pichiales</taxon>
        <taxon>Pichiaceae</taxon>
        <taxon>Komagataella</taxon>
    </lineage>
</organism>
<feature type="transmembrane region" description="Helical" evidence="11">
    <location>
        <begin position="275"/>
        <end position="295"/>
    </location>
</feature>
<dbReference type="AlphaFoldDB" id="A0A1B2JI64"/>
<evidence type="ECO:0000313" key="13">
    <source>
        <dbReference type="EMBL" id="ANZ77591.1"/>
    </source>
</evidence>
<accession>A0A1B2JI64</accession>
<evidence type="ECO:0000256" key="9">
    <source>
        <dbReference type="ARBA" id="ARBA00047280"/>
    </source>
</evidence>
<dbReference type="EMBL" id="CP014587">
    <property type="protein sequence ID" value="ANZ77591.1"/>
    <property type="molecule type" value="Genomic_DNA"/>
</dbReference>
<feature type="transmembrane region" description="Helical" evidence="11">
    <location>
        <begin position="7"/>
        <end position="28"/>
    </location>
</feature>
<feature type="transmembrane region" description="Helical" evidence="11">
    <location>
        <begin position="216"/>
        <end position="239"/>
    </location>
</feature>
<evidence type="ECO:0000256" key="4">
    <source>
        <dbReference type="ARBA" id="ARBA00022692"/>
    </source>
</evidence>
<keyword evidence="7 11" id="KW-1133">Transmembrane helix</keyword>
<comment type="subcellular location">
    <subcellularLocation>
        <location evidence="1">Endoplasmic reticulum membrane</location>
        <topology evidence="1">Multi-pass membrane protein</topology>
    </subcellularLocation>
</comment>
<dbReference type="PANTHER" id="PTHR13046">
    <property type="entry name" value="PROTEASE U48 CAAX PRENYL PROTEASE RCE1"/>
    <property type="match status" value="1"/>
</dbReference>
<proteinExistence type="inferred from homology"/>
<feature type="transmembrane region" description="Helical" evidence="11">
    <location>
        <begin position="107"/>
        <end position="128"/>
    </location>
</feature>
<evidence type="ECO:0000256" key="6">
    <source>
        <dbReference type="ARBA" id="ARBA00022824"/>
    </source>
</evidence>
<dbReference type="PANTHER" id="PTHR13046:SF0">
    <property type="entry name" value="CAAX PRENYL PROTEASE 2"/>
    <property type="match status" value="1"/>
</dbReference>
<evidence type="ECO:0000256" key="10">
    <source>
        <dbReference type="ARBA" id="ARBA00049729"/>
    </source>
</evidence>
<name>A0A1B2JI64_PICPA</name>
<feature type="transmembrane region" description="Helical" evidence="11">
    <location>
        <begin position="185"/>
        <end position="204"/>
    </location>
</feature>
<dbReference type="InterPro" id="IPR039731">
    <property type="entry name" value="Rce1"/>
</dbReference>
<sequence>MASETQLRLAVIIYDILCSASYVLVIHLRPTRSLPRQPIDRNNPLTIKERCQRASVLTATHVVLLPIFLKLLRISRIAETMAKLGLVVGYHNQSWSFSHLQDDIVSIFKALSLTMVLFSGPIVDYFYYSNSSEVIKQDLAYVVSLEGLRDLLVGPITEELLYRSCSIALMLIANDYANKCLFGQYWLIMVSSLYFGIAHLHHAVELYHCKRYSLHTIIISTALQWSYTTLFGMYASFLYLRTGSVWSAIIVHSFCNMMGFPRLTFASDEARDWKVGYYVLLALGSILFKKFLYSLTESDHTLLL</sequence>
<evidence type="ECO:0000256" key="1">
    <source>
        <dbReference type="ARBA" id="ARBA00004477"/>
    </source>
</evidence>
<dbReference type="InterPro" id="IPR003675">
    <property type="entry name" value="Rce1/LyrA-like_dom"/>
</dbReference>
<comment type="catalytic activity">
    <reaction evidence="9">
        <text>Hydrolyzes the peptide bond -P2-(S-farnesyl or geranylgeranyl)C-P1'-P2'-P3'-COOH where P1' and P2' are amino acids with aliphatic sidechains and P3' is any C-terminal residue.</text>
        <dbReference type="EC" id="3.4.26.1"/>
    </reaction>
</comment>
<dbReference type="GO" id="GO:0071586">
    <property type="term" value="P:CAAX-box protein processing"/>
    <property type="evidence" value="ECO:0007669"/>
    <property type="project" value="InterPro"/>
</dbReference>
<keyword evidence="4 11" id="KW-0812">Transmembrane</keyword>
<evidence type="ECO:0000313" key="14">
    <source>
        <dbReference type="Proteomes" id="UP000094565"/>
    </source>
</evidence>
<gene>
    <name evidence="13" type="primary">RCE1</name>
    <name evidence="13" type="ORF">ATY40_BA7504472</name>
</gene>
<protein>
    <recommendedName>
        <fullName evidence="10">intramembrane prenyl-peptidase Rce1</fullName>
        <ecNumber evidence="10">3.4.26.1</ecNumber>
    </recommendedName>
</protein>
<dbReference type="OrthoDB" id="271604at2759"/>
<comment type="similarity">
    <text evidence="2">Belongs to the peptidase U48 family.</text>
</comment>
<evidence type="ECO:0000256" key="11">
    <source>
        <dbReference type="SAM" id="Phobius"/>
    </source>
</evidence>
<dbReference type="EC" id="3.4.26.1" evidence="10"/>
<reference evidence="13 14" key="1">
    <citation type="submission" date="2016-02" db="EMBL/GenBank/DDBJ databases">
        <title>Comparative genomic and transcriptomic foundation for Pichia pastoris.</title>
        <authorList>
            <person name="Love K.R."/>
            <person name="Shah K.A."/>
            <person name="Whittaker C.A."/>
            <person name="Wu J."/>
            <person name="Bartlett M.C."/>
            <person name="Ma D."/>
            <person name="Leeson R.L."/>
            <person name="Priest M."/>
            <person name="Young S.K."/>
            <person name="Love J.C."/>
        </authorList>
    </citation>
    <scope>NUCLEOTIDE SEQUENCE [LARGE SCALE GENOMIC DNA]</scope>
    <source>
        <strain evidence="13 14">ATCC 28485</strain>
    </source>
</reference>
<feature type="transmembrane region" description="Helical" evidence="11">
    <location>
        <begin position="245"/>
        <end position="263"/>
    </location>
</feature>
<evidence type="ECO:0000256" key="7">
    <source>
        <dbReference type="ARBA" id="ARBA00022989"/>
    </source>
</evidence>
<keyword evidence="8 11" id="KW-0472">Membrane</keyword>
<dbReference type="GO" id="GO:0005789">
    <property type="term" value="C:endoplasmic reticulum membrane"/>
    <property type="evidence" value="ECO:0007669"/>
    <property type="project" value="UniProtKB-SubCell"/>
</dbReference>
<keyword evidence="3" id="KW-0645">Protease</keyword>
<keyword evidence="14" id="KW-1185">Reference proteome</keyword>
<evidence type="ECO:0000256" key="2">
    <source>
        <dbReference type="ARBA" id="ARBA00006897"/>
    </source>
</evidence>
<feature type="domain" description="CAAX prenyl protease 2/Lysostaphin resistance protein A-like" evidence="12">
    <location>
        <begin position="148"/>
        <end position="258"/>
    </location>
</feature>
<dbReference type="Pfam" id="PF02517">
    <property type="entry name" value="Rce1-like"/>
    <property type="match status" value="1"/>
</dbReference>
<dbReference type="Proteomes" id="UP000094565">
    <property type="component" value="Chromosome 4"/>
</dbReference>
<dbReference type="GO" id="GO:0004222">
    <property type="term" value="F:metalloendopeptidase activity"/>
    <property type="evidence" value="ECO:0007669"/>
    <property type="project" value="InterPro"/>
</dbReference>
<evidence type="ECO:0000256" key="5">
    <source>
        <dbReference type="ARBA" id="ARBA00022801"/>
    </source>
</evidence>
<evidence type="ECO:0000259" key="12">
    <source>
        <dbReference type="Pfam" id="PF02517"/>
    </source>
</evidence>